<dbReference type="EMBL" id="CAUJNA010001391">
    <property type="protein sequence ID" value="CAJ1386649.1"/>
    <property type="molecule type" value="Genomic_DNA"/>
</dbReference>
<dbReference type="Proteomes" id="UP001178507">
    <property type="component" value="Unassembled WGS sequence"/>
</dbReference>
<dbReference type="Pfam" id="PF05996">
    <property type="entry name" value="Fe_bilin_red"/>
    <property type="match status" value="1"/>
</dbReference>
<protein>
    <submittedName>
        <fullName evidence="1">Uncharacterized protein</fullName>
    </submittedName>
</protein>
<comment type="caution">
    <text evidence="1">The sequence shown here is derived from an EMBL/GenBank/DDBJ whole genome shotgun (WGS) entry which is preliminary data.</text>
</comment>
<dbReference type="Gene3D" id="3.40.1500.20">
    <property type="match status" value="1"/>
</dbReference>
<sequence>MEERQAAYDAWHAERDPALLMFRRLFGAAWTEEFTQEVLFPGSKAGLGFGRCRFRARSKVGSSS</sequence>
<dbReference type="GO" id="GO:0016636">
    <property type="term" value="F:oxidoreductase activity, acting on the CH-CH group of donors, iron-sulfur protein as acceptor"/>
    <property type="evidence" value="ECO:0007669"/>
    <property type="project" value="InterPro"/>
</dbReference>
<dbReference type="GO" id="GO:0010024">
    <property type="term" value="P:phytochromobilin biosynthetic process"/>
    <property type="evidence" value="ECO:0007669"/>
    <property type="project" value="InterPro"/>
</dbReference>
<keyword evidence="2" id="KW-1185">Reference proteome</keyword>
<accession>A0AA36IFS2</accession>
<organism evidence="1 2">
    <name type="scientific">Effrenium voratum</name>
    <dbReference type="NCBI Taxonomy" id="2562239"/>
    <lineage>
        <taxon>Eukaryota</taxon>
        <taxon>Sar</taxon>
        <taxon>Alveolata</taxon>
        <taxon>Dinophyceae</taxon>
        <taxon>Suessiales</taxon>
        <taxon>Symbiodiniaceae</taxon>
        <taxon>Effrenium</taxon>
    </lineage>
</organism>
<reference evidence="1" key="1">
    <citation type="submission" date="2023-08" db="EMBL/GenBank/DDBJ databases">
        <authorList>
            <person name="Chen Y."/>
            <person name="Shah S."/>
            <person name="Dougan E. K."/>
            <person name="Thang M."/>
            <person name="Chan C."/>
        </authorList>
    </citation>
    <scope>NUCLEOTIDE SEQUENCE</scope>
</reference>
<evidence type="ECO:0000313" key="2">
    <source>
        <dbReference type="Proteomes" id="UP001178507"/>
    </source>
</evidence>
<name>A0AA36IFS2_9DINO</name>
<proteinExistence type="predicted"/>
<evidence type="ECO:0000313" key="1">
    <source>
        <dbReference type="EMBL" id="CAJ1386649.1"/>
    </source>
</evidence>
<gene>
    <name evidence="1" type="ORF">EVOR1521_LOCUS12889</name>
</gene>
<dbReference type="AlphaFoldDB" id="A0AA36IFS2"/>
<dbReference type="InterPro" id="IPR009249">
    <property type="entry name" value="Ferredoxin-dep_bilin_Rdtase"/>
</dbReference>
<dbReference type="GO" id="GO:0050897">
    <property type="term" value="F:cobalt ion binding"/>
    <property type="evidence" value="ECO:0007669"/>
    <property type="project" value="InterPro"/>
</dbReference>